<feature type="transmembrane region" description="Helical" evidence="6">
    <location>
        <begin position="108"/>
        <end position="129"/>
    </location>
</feature>
<keyword evidence="4 6" id="KW-0472">Membrane</keyword>
<comment type="subcellular location">
    <subcellularLocation>
        <location evidence="1">Membrane</location>
        <topology evidence="1">Multi-pass membrane protein</topology>
    </subcellularLocation>
</comment>
<keyword evidence="3 6" id="KW-1133">Transmembrane helix</keyword>
<feature type="transmembrane region" description="Helical" evidence="6">
    <location>
        <begin position="188"/>
        <end position="210"/>
    </location>
</feature>
<reference evidence="8 9" key="1">
    <citation type="journal article" date="2018" name="Sci. Rep.">
        <title>Characterisation of pathogen-specific regions and novel effector candidates in Fusarium oxysporum f. sp. cepae.</title>
        <authorList>
            <person name="Armitage A.D."/>
            <person name="Taylor A."/>
            <person name="Sobczyk M.K."/>
            <person name="Baxter L."/>
            <person name="Greenfield B.P."/>
            <person name="Bates H.J."/>
            <person name="Wilson F."/>
            <person name="Jackson A.C."/>
            <person name="Ott S."/>
            <person name="Harrison R.J."/>
            <person name="Clarkson J.P."/>
        </authorList>
    </citation>
    <scope>NUCLEOTIDE SEQUENCE [LARGE SCALE GENOMIC DNA]</scope>
    <source>
        <strain evidence="8 9">FoC_Fus2</strain>
    </source>
</reference>
<protein>
    <recommendedName>
        <fullName evidence="7">Rhodopsin domain-containing protein</fullName>
    </recommendedName>
</protein>
<dbReference type="Pfam" id="PF20684">
    <property type="entry name" value="Fung_rhodopsin"/>
    <property type="match status" value="1"/>
</dbReference>
<dbReference type="InterPro" id="IPR049326">
    <property type="entry name" value="Rhodopsin_dom_fungi"/>
</dbReference>
<sequence length="352" mass="40055">MAVDGGNVTYEESFLNESRQNEVYATHIAFFALMMIIVPCRFFSSRLTKKTLSWDDWLAYFAAFNTVRVFITSMLWLRFGLGRHLAWVMQDDPKNIENFFKAIVANEIMYTTALACAILSLVAFFYHIFGYVPSIRTCWPISSFWDGTNQNCIDLSKFYVGVAIGGIITDVGLMIIPLPYIWALKVPLSHKILIAIMLVFGSFACFVTIIRLTKVITIDLTDPTWGSVDLMIWTGMEVYRYVFSSETAVKPILTDERCDLLLPSNHASADQTFLEEARLKATEFNWEYRSLKTYGVLASNADEMELTKHAYYELHSDNAHGRSQDSITGASASLNIEPLFKEEAEIGRQYEV</sequence>
<organism evidence="8 9">
    <name type="scientific">Fusarium oxysporum f. sp. cepae</name>
    <dbReference type="NCBI Taxonomy" id="396571"/>
    <lineage>
        <taxon>Eukaryota</taxon>
        <taxon>Fungi</taxon>
        <taxon>Dikarya</taxon>
        <taxon>Ascomycota</taxon>
        <taxon>Pezizomycotina</taxon>
        <taxon>Sordariomycetes</taxon>
        <taxon>Hypocreomycetidae</taxon>
        <taxon>Hypocreales</taxon>
        <taxon>Nectriaceae</taxon>
        <taxon>Fusarium</taxon>
        <taxon>Fusarium oxysporum species complex</taxon>
    </lineage>
</organism>
<dbReference type="EMBL" id="MRCU01000015">
    <property type="protein sequence ID" value="RKK07874.1"/>
    <property type="molecule type" value="Genomic_DNA"/>
</dbReference>
<evidence type="ECO:0000256" key="5">
    <source>
        <dbReference type="ARBA" id="ARBA00038359"/>
    </source>
</evidence>
<name>A0A3L6MUY6_FUSOX</name>
<evidence type="ECO:0000256" key="1">
    <source>
        <dbReference type="ARBA" id="ARBA00004141"/>
    </source>
</evidence>
<evidence type="ECO:0000256" key="4">
    <source>
        <dbReference type="ARBA" id="ARBA00023136"/>
    </source>
</evidence>
<keyword evidence="2 6" id="KW-0812">Transmembrane</keyword>
<dbReference type="InterPro" id="IPR052337">
    <property type="entry name" value="SAT4-like"/>
</dbReference>
<evidence type="ECO:0000256" key="3">
    <source>
        <dbReference type="ARBA" id="ARBA00022989"/>
    </source>
</evidence>
<evidence type="ECO:0000313" key="9">
    <source>
        <dbReference type="Proteomes" id="UP000270866"/>
    </source>
</evidence>
<feature type="transmembrane region" description="Helical" evidence="6">
    <location>
        <begin position="158"/>
        <end position="182"/>
    </location>
</feature>
<dbReference type="PANTHER" id="PTHR33048:SF47">
    <property type="entry name" value="INTEGRAL MEMBRANE PROTEIN-RELATED"/>
    <property type="match status" value="1"/>
</dbReference>
<dbReference type="AlphaFoldDB" id="A0A3L6MUY6"/>
<feature type="domain" description="Rhodopsin" evidence="7">
    <location>
        <begin position="134"/>
        <end position="238"/>
    </location>
</feature>
<proteinExistence type="inferred from homology"/>
<accession>A0A3L6MUY6</accession>
<comment type="caution">
    <text evidence="8">The sequence shown here is derived from an EMBL/GenBank/DDBJ whole genome shotgun (WGS) entry which is preliminary data.</text>
</comment>
<evidence type="ECO:0000259" key="7">
    <source>
        <dbReference type="Pfam" id="PF20684"/>
    </source>
</evidence>
<feature type="transmembrane region" description="Helical" evidence="6">
    <location>
        <begin position="24"/>
        <end position="45"/>
    </location>
</feature>
<gene>
    <name evidence="8" type="ORF">BFJ65_g17348</name>
</gene>
<dbReference type="PANTHER" id="PTHR33048">
    <property type="entry name" value="PTH11-LIKE INTEGRAL MEMBRANE PROTEIN (AFU_ORTHOLOGUE AFUA_5G11245)"/>
    <property type="match status" value="1"/>
</dbReference>
<evidence type="ECO:0000313" key="8">
    <source>
        <dbReference type="EMBL" id="RKK07874.1"/>
    </source>
</evidence>
<dbReference type="Proteomes" id="UP000270866">
    <property type="component" value="Unassembled WGS sequence"/>
</dbReference>
<comment type="similarity">
    <text evidence="5">Belongs to the SAT4 family.</text>
</comment>
<dbReference type="GO" id="GO:0016020">
    <property type="term" value="C:membrane"/>
    <property type="evidence" value="ECO:0007669"/>
    <property type="project" value="UniProtKB-SubCell"/>
</dbReference>
<feature type="transmembrane region" description="Helical" evidence="6">
    <location>
        <begin position="57"/>
        <end position="79"/>
    </location>
</feature>
<evidence type="ECO:0000256" key="6">
    <source>
        <dbReference type="SAM" id="Phobius"/>
    </source>
</evidence>
<evidence type="ECO:0000256" key="2">
    <source>
        <dbReference type="ARBA" id="ARBA00022692"/>
    </source>
</evidence>